<dbReference type="Proteomes" id="UP000824120">
    <property type="component" value="Unassembled WGS sequence"/>
</dbReference>
<dbReference type="PANTHER" id="PTHR42648">
    <property type="entry name" value="TRANSPOSASE, PUTATIVE-RELATED"/>
    <property type="match status" value="1"/>
</dbReference>
<accession>A0A9J5W128</accession>
<comment type="caution">
    <text evidence="2">The sequence shown here is derived from an EMBL/GenBank/DDBJ whole genome shotgun (WGS) entry which is preliminary data.</text>
</comment>
<dbReference type="EMBL" id="JACXVP010000031">
    <property type="protein sequence ID" value="KAG5568854.1"/>
    <property type="molecule type" value="Genomic_DNA"/>
</dbReference>
<proteinExistence type="predicted"/>
<keyword evidence="3" id="KW-1185">Reference proteome</keyword>
<evidence type="ECO:0000259" key="1">
    <source>
        <dbReference type="Pfam" id="PF25597"/>
    </source>
</evidence>
<sequence length="177" mass="20365">MAKLIDGPPNQTLFILDTSCQAPLVRESISKTFWPEFVNWSTVHILKRSSIFSVKNMTPQEAWNERKPTVDYFRIFGCIAYDHVPDERRKKLDGMAENCVFLGLSESCKHLDRNRQQPTQILRDYDVEQEKLAAPCVLKNSSVSATTTSPTISLANEEATQTVVRVRRRPAWMKDYK</sequence>
<protein>
    <recommendedName>
        <fullName evidence="1">Retroviral polymerase SH3-like domain-containing protein</fullName>
    </recommendedName>
</protein>
<dbReference type="OrthoDB" id="1727805at2759"/>
<feature type="domain" description="Retroviral polymerase SH3-like" evidence="1">
    <location>
        <begin position="78"/>
        <end position="109"/>
    </location>
</feature>
<evidence type="ECO:0000313" key="3">
    <source>
        <dbReference type="Proteomes" id="UP000824120"/>
    </source>
</evidence>
<feature type="non-terminal residue" evidence="2">
    <location>
        <position position="1"/>
    </location>
</feature>
<dbReference type="InterPro" id="IPR039537">
    <property type="entry name" value="Retrotran_Ty1/copia-like"/>
</dbReference>
<gene>
    <name evidence="2" type="ORF">H5410_064130</name>
</gene>
<reference evidence="2" key="1">
    <citation type="submission" date="2020-09" db="EMBL/GenBank/DDBJ databases">
        <title>De no assembly of potato wild relative species, Solanum commersonii.</title>
        <authorList>
            <person name="Cho K."/>
        </authorList>
    </citation>
    <scope>NUCLEOTIDE SEQUENCE</scope>
    <source>
        <strain evidence="2">LZ3.2</strain>
        <tissue evidence="2">Leaf</tissue>
    </source>
</reference>
<evidence type="ECO:0000313" key="2">
    <source>
        <dbReference type="EMBL" id="KAG5568854.1"/>
    </source>
</evidence>
<dbReference type="InterPro" id="IPR057670">
    <property type="entry name" value="SH3_retrovirus"/>
</dbReference>
<dbReference type="Pfam" id="PF25597">
    <property type="entry name" value="SH3_retrovirus"/>
    <property type="match status" value="1"/>
</dbReference>
<name>A0A9J5W128_SOLCO</name>
<organism evidence="2 3">
    <name type="scientific">Solanum commersonii</name>
    <name type="common">Commerson's wild potato</name>
    <name type="synonym">Commerson's nightshade</name>
    <dbReference type="NCBI Taxonomy" id="4109"/>
    <lineage>
        <taxon>Eukaryota</taxon>
        <taxon>Viridiplantae</taxon>
        <taxon>Streptophyta</taxon>
        <taxon>Embryophyta</taxon>
        <taxon>Tracheophyta</taxon>
        <taxon>Spermatophyta</taxon>
        <taxon>Magnoliopsida</taxon>
        <taxon>eudicotyledons</taxon>
        <taxon>Gunneridae</taxon>
        <taxon>Pentapetalae</taxon>
        <taxon>asterids</taxon>
        <taxon>lamiids</taxon>
        <taxon>Solanales</taxon>
        <taxon>Solanaceae</taxon>
        <taxon>Solanoideae</taxon>
        <taxon>Solaneae</taxon>
        <taxon>Solanum</taxon>
    </lineage>
</organism>
<dbReference type="PANTHER" id="PTHR42648:SF18">
    <property type="entry name" value="RETROTRANSPOSON, UNCLASSIFIED-LIKE PROTEIN"/>
    <property type="match status" value="1"/>
</dbReference>
<dbReference type="AlphaFoldDB" id="A0A9J5W128"/>